<accession>A0ABW9T2M4</accession>
<comment type="caution">
    <text evidence="1">The sequence shown here is derived from an EMBL/GenBank/DDBJ whole genome shotgun (WGS) entry which is preliminary data.</text>
</comment>
<organism evidence="1 2">
    <name type="scientific">Paenibacillus campinasensis</name>
    <dbReference type="NCBI Taxonomy" id="66347"/>
    <lineage>
        <taxon>Bacteria</taxon>
        <taxon>Bacillati</taxon>
        <taxon>Bacillota</taxon>
        <taxon>Bacilli</taxon>
        <taxon>Bacillales</taxon>
        <taxon>Paenibacillaceae</taxon>
        <taxon>Paenibacillus</taxon>
    </lineage>
</organism>
<evidence type="ECO:0000313" key="2">
    <source>
        <dbReference type="Proteomes" id="UP000435177"/>
    </source>
</evidence>
<dbReference type="EMBL" id="WOAA01000015">
    <property type="protein sequence ID" value="MUG67553.1"/>
    <property type="molecule type" value="Genomic_DNA"/>
</dbReference>
<dbReference type="Proteomes" id="UP000435177">
    <property type="component" value="Unassembled WGS sequence"/>
</dbReference>
<keyword evidence="2" id="KW-1185">Reference proteome</keyword>
<reference evidence="1 2" key="1">
    <citation type="submission" date="2019-11" db="EMBL/GenBank/DDBJ databases">
        <title>Draft genome sequences of five Paenibacillus species of dairy origin.</title>
        <authorList>
            <person name="Olajide A.M."/>
            <person name="Chen S."/>
            <person name="Lapointe G."/>
        </authorList>
    </citation>
    <scope>NUCLEOTIDE SEQUENCE [LARGE SCALE GENOMIC DNA]</scope>
    <source>
        <strain evidence="1 2">3CS1</strain>
    </source>
</reference>
<evidence type="ECO:0000313" key="1">
    <source>
        <dbReference type="EMBL" id="MUG67553.1"/>
    </source>
</evidence>
<gene>
    <name evidence="1" type="ORF">GNP94_16310</name>
</gene>
<name>A0ABW9T2M4_9BACL</name>
<sequence>MAGWIWAAEADIRSGMDMSPVFASAAKGKLQRRDQAGFDGGFLLR</sequence>
<dbReference type="RefSeq" id="WP_155618494.1">
    <property type="nucleotide sequence ID" value="NZ_WOAA01000015.1"/>
</dbReference>
<protein>
    <submittedName>
        <fullName evidence="1">Uncharacterized protein</fullName>
    </submittedName>
</protein>
<proteinExistence type="predicted"/>